<dbReference type="Gene3D" id="1.10.260.40">
    <property type="entry name" value="lambda repressor-like DNA-binding domains"/>
    <property type="match status" value="1"/>
</dbReference>
<evidence type="ECO:0000259" key="1">
    <source>
        <dbReference type="PROSITE" id="PS50943"/>
    </source>
</evidence>
<evidence type="ECO:0000313" key="3">
    <source>
        <dbReference type="Proteomes" id="UP000886865"/>
    </source>
</evidence>
<dbReference type="CDD" id="cd00093">
    <property type="entry name" value="HTH_XRE"/>
    <property type="match status" value="1"/>
</dbReference>
<dbReference type="PROSITE" id="PS50943">
    <property type="entry name" value="HTH_CROC1"/>
    <property type="match status" value="1"/>
</dbReference>
<gene>
    <name evidence="2" type="ORF">IAA86_05165</name>
</gene>
<organism evidence="2 3">
    <name type="scientific">Candidatus Galligastranaerophilus intestinavium</name>
    <dbReference type="NCBI Taxonomy" id="2840836"/>
    <lineage>
        <taxon>Bacteria</taxon>
        <taxon>Candidatus Galligastranaerophilus</taxon>
    </lineage>
</organism>
<sequence length="69" mass="8028">MSQDIRQILANNIKNLRTQKKLSREELSLVLGVDNSYVSKLEKGKINITLDKIEMLANYFETEVYLLLK</sequence>
<proteinExistence type="predicted"/>
<dbReference type="AlphaFoldDB" id="A0A9D1JXQ9"/>
<dbReference type="InterPro" id="IPR001387">
    <property type="entry name" value="Cro/C1-type_HTH"/>
</dbReference>
<name>A0A9D1JXQ9_9BACT</name>
<reference evidence="2" key="1">
    <citation type="submission" date="2020-10" db="EMBL/GenBank/DDBJ databases">
        <authorList>
            <person name="Gilroy R."/>
        </authorList>
    </citation>
    <scope>NUCLEOTIDE SEQUENCE</scope>
    <source>
        <strain evidence="2">CHK152-2871</strain>
    </source>
</reference>
<dbReference type="InterPro" id="IPR010982">
    <property type="entry name" value="Lambda_DNA-bd_dom_sf"/>
</dbReference>
<feature type="domain" description="HTH cro/C1-type" evidence="1">
    <location>
        <begin position="13"/>
        <end position="67"/>
    </location>
</feature>
<comment type="caution">
    <text evidence="2">The sequence shown here is derived from an EMBL/GenBank/DDBJ whole genome shotgun (WGS) entry which is preliminary data.</text>
</comment>
<accession>A0A9D1JXQ9</accession>
<reference evidence="2" key="2">
    <citation type="journal article" date="2021" name="PeerJ">
        <title>Extensive microbial diversity within the chicken gut microbiome revealed by metagenomics and culture.</title>
        <authorList>
            <person name="Gilroy R."/>
            <person name="Ravi A."/>
            <person name="Getino M."/>
            <person name="Pursley I."/>
            <person name="Horton D.L."/>
            <person name="Alikhan N.F."/>
            <person name="Baker D."/>
            <person name="Gharbi K."/>
            <person name="Hall N."/>
            <person name="Watson M."/>
            <person name="Adriaenssens E.M."/>
            <person name="Foster-Nyarko E."/>
            <person name="Jarju S."/>
            <person name="Secka A."/>
            <person name="Antonio M."/>
            <person name="Oren A."/>
            <person name="Chaudhuri R.R."/>
            <person name="La Ragione R."/>
            <person name="Hildebrand F."/>
            <person name="Pallen M.J."/>
        </authorList>
    </citation>
    <scope>NUCLEOTIDE SEQUENCE</scope>
    <source>
        <strain evidence="2">CHK152-2871</strain>
    </source>
</reference>
<dbReference type="EMBL" id="DVJQ01000044">
    <property type="protein sequence ID" value="HIS74390.1"/>
    <property type="molecule type" value="Genomic_DNA"/>
</dbReference>
<dbReference type="GO" id="GO:0003677">
    <property type="term" value="F:DNA binding"/>
    <property type="evidence" value="ECO:0007669"/>
    <property type="project" value="InterPro"/>
</dbReference>
<evidence type="ECO:0000313" key="2">
    <source>
        <dbReference type="EMBL" id="HIS74390.1"/>
    </source>
</evidence>
<dbReference type="Proteomes" id="UP000886865">
    <property type="component" value="Unassembled WGS sequence"/>
</dbReference>
<dbReference type="SUPFAM" id="SSF47413">
    <property type="entry name" value="lambda repressor-like DNA-binding domains"/>
    <property type="match status" value="1"/>
</dbReference>
<dbReference type="Pfam" id="PF01381">
    <property type="entry name" value="HTH_3"/>
    <property type="match status" value="1"/>
</dbReference>
<dbReference type="SMART" id="SM00530">
    <property type="entry name" value="HTH_XRE"/>
    <property type="match status" value="1"/>
</dbReference>
<protein>
    <submittedName>
        <fullName evidence="2">Helix-turn-helix transcriptional regulator</fullName>
    </submittedName>
</protein>